<proteinExistence type="predicted"/>
<dbReference type="EMBL" id="JAROBY010000045">
    <property type="protein sequence ID" value="MEB4797215.1"/>
    <property type="molecule type" value="Genomic_DNA"/>
</dbReference>
<evidence type="ECO:0000313" key="1">
    <source>
        <dbReference type="EMBL" id="MEB4797215.1"/>
    </source>
</evidence>
<dbReference type="RefSeq" id="WP_246068929.1">
    <property type="nucleotide sequence ID" value="NZ_JAROBY010000045.1"/>
</dbReference>
<dbReference type="Gene3D" id="2.160.20.80">
    <property type="entry name" value="E3 ubiquitin-protein ligase SopA"/>
    <property type="match status" value="1"/>
</dbReference>
<evidence type="ECO:0000313" key="2">
    <source>
        <dbReference type="Proteomes" id="UP001355653"/>
    </source>
</evidence>
<keyword evidence="2" id="KW-1185">Reference proteome</keyword>
<gene>
    <name evidence="1" type="ORF">P5G65_25240</name>
</gene>
<name>A0ABU6DHI3_9BACL</name>
<organism evidence="1 2">
    <name type="scientific">Paenibacillus chondroitinus</name>
    <dbReference type="NCBI Taxonomy" id="59842"/>
    <lineage>
        <taxon>Bacteria</taxon>
        <taxon>Bacillati</taxon>
        <taxon>Bacillota</taxon>
        <taxon>Bacilli</taxon>
        <taxon>Bacillales</taxon>
        <taxon>Paenibacillaceae</taxon>
        <taxon>Paenibacillus</taxon>
    </lineage>
</organism>
<sequence length="155" mass="17850">MPLTEKKVLDSKNGLELQDLRDQRIHMVCFKESDFHGIDMRYTSFAHTNFVNSKWEHIYFSNVHINMIQMGGTIFENIVRPNAEKSQLSEEPGTDGWVNIEPVVFKNSDLSTAIFDSCNLSNVELRNCNIDGLRIDGILVKDLLERYKDKGEINI</sequence>
<reference evidence="1 2" key="1">
    <citation type="submission" date="2023-03" db="EMBL/GenBank/DDBJ databases">
        <title>Bacillus Genome Sequencing.</title>
        <authorList>
            <person name="Dunlap C."/>
        </authorList>
    </citation>
    <scope>NUCLEOTIDE SEQUENCE [LARGE SCALE GENOMIC DNA]</scope>
    <source>
        <strain evidence="1 2">NRS-1351</strain>
    </source>
</reference>
<dbReference type="SUPFAM" id="SSF141571">
    <property type="entry name" value="Pentapeptide repeat-like"/>
    <property type="match status" value="1"/>
</dbReference>
<protein>
    <submittedName>
        <fullName evidence="1">Pentapeptide repeat-containing protein</fullName>
    </submittedName>
</protein>
<accession>A0ABU6DHI3</accession>
<dbReference type="Proteomes" id="UP001355653">
    <property type="component" value="Unassembled WGS sequence"/>
</dbReference>
<dbReference type="Pfam" id="PF00805">
    <property type="entry name" value="Pentapeptide"/>
    <property type="match status" value="1"/>
</dbReference>
<dbReference type="InterPro" id="IPR001646">
    <property type="entry name" value="5peptide_repeat"/>
</dbReference>
<comment type="caution">
    <text evidence="1">The sequence shown here is derived from an EMBL/GenBank/DDBJ whole genome shotgun (WGS) entry which is preliminary data.</text>
</comment>